<keyword evidence="2" id="KW-0812">Transmembrane</keyword>
<evidence type="ECO:0000313" key="4">
    <source>
        <dbReference type="Proteomes" id="UP001465755"/>
    </source>
</evidence>
<comment type="caution">
    <text evidence="3">The sequence shown here is derived from an EMBL/GenBank/DDBJ whole genome shotgun (WGS) entry which is preliminary data.</text>
</comment>
<evidence type="ECO:0008006" key="5">
    <source>
        <dbReference type="Google" id="ProtNLM"/>
    </source>
</evidence>
<feature type="transmembrane region" description="Helical" evidence="2">
    <location>
        <begin position="50"/>
        <end position="72"/>
    </location>
</feature>
<feature type="transmembrane region" description="Helical" evidence="2">
    <location>
        <begin position="169"/>
        <end position="189"/>
    </location>
</feature>
<protein>
    <recommendedName>
        <fullName evidence="5">Cation/H+ exchanger domain-containing protein</fullName>
    </recommendedName>
</protein>
<dbReference type="AlphaFoldDB" id="A0AAW1NNS9"/>
<evidence type="ECO:0000256" key="2">
    <source>
        <dbReference type="SAM" id="Phobius"/>
    </source>
</evidence>
<feature type="transmembrane region" description="Helical" evidence="2">
    <location>
        <begin position="84"/>
        <end position="104"/>
    </location>
</feature>
<reference evidence="3 4" key="1">
    <citation type="journal article" date="2024" name="Nat. Commun.">
        <title>Phylogenomics reveals the evolutionary origins of lichenization in chlorophyte algae.</title>
        <authorList>
            <person name="Puginier C."/>
            <person name="Libourel C."/>
            <person name="Otte J."/>
            <person name="Skaloud P."/>
            <person name="Haon M."/>
            <person name="Grisel S."/>
            <person name="Petersen M."/>
            <person name="Berrin J.G."/>
            <person name="Delaux P.M."/>
            <person name="Dal Grande F."/>
            <person name="Keller J."/>
        </authorList>
    </citation>
    <scope>NUCLEOTIDE SEQUENCE [LARGE SCALE GENOMIC DNA]</scope>
    <source>
        <strain evidence="3 4">SAG 2036</strain>
    </source>
</reference>
<gene>
    <name evidence="3" type="ORF">WJX73_005312</name>
</gene>
<feature type="region of interest" description="Disordered" evidence="1">
    <location>
        <begin position="353"/>
        <end position="390"/>
    </location>
</feature>
<sequence>MFSDVQRIKRQVIAITLLVSLCTFSGIFLAIVALAPHLPLLSKMSVPHMHVLAALSGTLMIARSPATAVAVLRETDGKGPYCSLVMAVVVMKDVLVFICFAINIEYVRVVMNSESGAMRAYDFLLPFLGLAMSVCLGLVAGIAVSLVLNWRASTLRPFAAISRRLGAAFTTRVKTVALAALAMSIFYLAEQLGAEPLLTCVLAGIVVSNRKGDQGGGQAAHDELKASLAHVMPVVNMAFFGLAGASVRLKPLVATLWAGAVLFAVRLAAVFMGSWLGAFIGGTPSEHRSKIWQGMITQAGVALGLTKIVSQRFPTWGPDFAALMVSVILFNLLAGPPLFKAAVVSAGEARALHLTPSSSPPNTPRSEHKHMRHAAKHLDSSTKANPAVDSYLGRNSADRLAVTGEQAV</sequence>
<keyword evidence="2" id="KW-0472">Membrane</keyword>
<feature type="transmembrane region" description="Helical" evidence="2">
    <location>
        <begin position="256"/>
        <end position="279"/>
    </location>
</feature>
<dbReference type="Proteomes" id="UP001465755">
    <property type="component" value="Unassembled WGS sequence"/>
</dbReference>
<feature type="transmembrane region" description="Helical" evidence="2">
    <location>
        <begin position="321"/>
        <end position="339"/>
    </location>
</feature>
<feature type="transmembrane region" description="Helical" evidence="2">
    <location>
        <begin position="228"/>
        <end position="249"/>
    </location>
</feature>
<dbReference type="EMBL" id="JALJOQ010000154">
    <property type="protein sequence ID" value="KAK9793176.1"/>
    <property type="molecule type" value="Genomic_DNA"/>
</dbReference>
<accession>A0AAW1NNS9</accession>
<feature type="transmembrane region" description="Helical" evidence="2">
    <location>
        <begin position="124"/>
        <end position="148"/>
    </location>
</feature>
<organism evidence="3 4">
    <name type="scientific">Symbiochloris irregularis</name>
    <dbReference type="NCBI Taxonomy" id="706552"/>
    <lineage>
        <taxon>Eukaryota</taxon>
        <taxon>Viridiplantae</taxon>
        <taxon>Chlorophyta</taxon>
        <taxon>core chlorophytes</taxon>
        <taxon>Trebouxiophyceae</taxon>
        <taxon>Trebouxiales</taxon>
        <taxon>Trebouxiaceae</taxon>
        <taxon>Symbiochloris</taxon>
    </lineage>
</organism>
<feature type="transmembrane region" description="Helical" evidence="2">
    <location>
        <begin position="12"/>
        <end position="38"/>
    </location>
</feature>
<name>A0AAW1NNS9_9CHLO</name>
<keyword evidence="4" id="KW-1185">Reference proteome</keyword>
<dbReference type="PANTHER" id="PTHR43021:SF2">
    <property type="entry name" value="CATION_H+ EXCHANGER DOMAIN-CONTAINING PROTEIN"/>
    <property type="match status" value="1"/>
</dbReference>
<evidence type="ECO:0000256" key="1">
    <source>
        <dbReference type="SAM" id="MobiDB-lite"/>
    </source>
</evidence>
<proteinExistence type="predicted"/>
<dbReference type="PANTHER" id="PTHR43021">
    <property type="entry name" value="NA(+)/H(+) ANTIPORTER-RELATED"/>
    <property type="match status" value="1"/>
</dbReference>
<keyword evidence="2" id="KW-1133">Transmembrane helix</keyword>
<evidence type="ECO:0000313" key="3">
    <source>
        <dbReference type="EMBL" id="KAK9793176.1"/>
    </source>
</evidence>